<feature type="domain" description="CHAT" evidence="3">
    <location>
        <begin position="1033"/>
        <end position="1378"/>
    </location>
</feature>
<dbReference type="Pfam" id="PF13374">
    <property type="entry name" value="TPR_10"/>
    <property type="match status" value="3"/>
</dbReference>
<dbReference type="OrthoDB" id="220792at2"/>
<evidence type="ECO:0000313" key="5">
    <source>
        <dbReference type="Proteomes" id="UP000245802"/>
    </source>
</evidence>
<evidence type="ECO:0000259" key="3">
    <source>
        <dbReference type="Pfam" id="PF12770"/>
    </source>
</evidence>
<proteinExistence type="predicted"/>
<feature type="region of interest" description="Disordered" evidence="2">
    <location>
        <begin position="1124"/>
        <end position="1147"/>
    </location>
</feature>
<dbReference type="EMBL" id="CP025958">
    <property type="protein sequence ID" value="AWM40145.1"/>
    <property type="molecule type" value="Genomic_DNA"/>
</dbReference>
<name>A0A2Z3HB16_9BACT</name>
<dbReference type="SUPFAM" id="SSF48452">
    <property type="entry name" value="TPR-like"/>
    <property type="match status" value="4"/>
</dbReference>
<keyword evidence="1" id="KW-0175">Coiled coil</keyword>
<dbReference type="Pfam" id="PF13424">
    <property type="entry name" value="TPR_12"/>
    <property type="match status" value="6"/>
</dbReference>
<sequence>MSGSRLVMGLVLAFDLVAGPTITAAQPSAERAKQRAEAGAKVTALLREGKFAEAIGPATKCAKLSREIDGPKHWRTFDAEHTLKLAEAAAGLTTDKQKALVAALTAEENVKKAEITAPEKALAIARSALEMYDRAFVSEETVEIAQVLHAVGRIEGVLGNTNDAKAMNERALAIRRKLLPVQHPDLGRSLNNLALLQANLGDRKEAAEGYRKAVCIWKAGLGADDPLVAFGLTNLGLVQHDLRDLEGARRSHQEALAIRRKALPKDHPDIASTLNNLGLVQRDLRDLEGARKSHQEALDIRRKMRPTGHSGVAMSLNNLGLVQRDLRDLEGARKSHQEALDICRKALPAGHPGVAMSLNNLGNAQYDLRDLEGARKSHEEALAIRRKALPKDHPDIASTLNNLGVAQHDLRDLEGARKSHQEALDICRKALPAGHPGVAMSLNNLGNAQHDLRDLEGARKSHQEALAIRRKALPKDHPDIASTLNNLGLVQRDLRDLEGARKSHQEALDIRRKMRPAVLPDIASTLNNLGVAHRDLRDLEGARRSHEEALAIRRKALPAGHPDIAMSLNNLGNAQHDLRDLEGARKSHQEALDIRRKMRPAVLPDIAMSLNNLGNAQHDLRDLEGARKSHQEALDIHRKMRPAVLPDIASTLNNLGAAQGMLGELKAARESHEEALAIRRKALPKDHPDIALSLTNLGVVQHELRELEECKRSYREALDIYRKALPAGHPDIARSLNNLGVLQCDLRDLEGARKSHEEALDICRKALPKDHPDISLYLYNICLVDIVSHSLSHDTIRLAGESLAINQVNLSRLANSQAEAEQLSMAAEAQRAISLYLSVVLDPGRDASTTYHRIGAFKGAVAARQRWARALRDPKDPTTADLLRQLTVVDRQLLAAALPSASGEIPCESVDLKTYLQGRRERRAELERLLSERSAAYQVFRTKGELGGDDIRAAVPECTTLLDFREYWHICPPTKGRQEPVTEQRLLAFVVRPGKGGVTLVPLGRSEPIAQLVDRWRSTQGSGRLPTAGNPDPAVELRKAVWEPLAKHLGDGVKTVLISPDGPLHGLPFAALPGDEENKFLLHKYAFAVVPVPILLPEVLAKKTVGPSAPRLLLAGGIDFGQPADKPALAPTDTRLPRVPTYDRLPGSKSEVNDLRAQFEETFPDAPAPKVLRGELATKTAFVDAVPKKTFLHLATHGFFAAETEKSALDTDQRPVRGFQMDRFLVGRHPGLLSGVVFAGVNAPGTPKEQAILTALEAGELDLSNAELVVLSACDTGRGKVAGGEGVLGLQRGLQTAGAQTVVASLWAVKDEHTHQLMREFYSRLWDTKKNVSKAEALRQAQLWMLTNSQRGGLRPEGQDGKEVLPPHFWAAFVLSGDWR</sequence>
<evidence type="ECO:0000256" key="1">
    <source>
        <dbReference type="SAM" id="Coils"/>
    </source>
</evidence>
<dbReference type="PANTHER" id="PTHR19959">
    <property type="entry name" value="KINESIN LIGHT CHAIN"/>
    <property type="match status" value="1"/>
</dbReference>
<dbReference type="InterPro" id="IPR011990">
    <property type="entry name" value="TPR-like_helical_dom_sf"/>
</dbReference>
<protein>
    <recommendedName>
        <fullName evidence="3">CHAT domain-containing protein</fullName>
    </recommendedName>
</protein>
<dbReference type="Gene3D" id="1.25.40.10">
    <property type="entry name" value="Tetratricopeptide repeat domain"/>
    <property type="match status" value="5"/>
</dbReference>
<gene>
    <name evidence="4" type="ORF">C1280_26160</name>
</gene>
<dbReference type="RefSeq" id="WP_010034140.1">
    <property type="nucleotide sequence ID" value="NZ_CP025958.1"/>
</dbReference>
<accession>A0A2Z3HB16</accession>
<feature type="coiled-coil region" evidence="1">
    <location>
        <begin position="571"/>
        <end position="633"/>
    </location>
</feature>
<dbReference type="Pfam" id="PF12770">
    <property type="entry name" value="CHAT"/>
    <property type="match status" value="1"/>
</dbReference>
<dbReference type="Proteomes" id="UP000245802">
    <property type="component" value="Chromosome"/>
</dbReference>
<dbReference type="SMART" id="SM00028">
    <property type="entry name" value="TPR"/>
    <property type="match status" value="15"/>
</dbReference>
<dbReference type="InterPro" id="IPR019734">
    <property type="entry name" value="TPR_rpt"/>
</dbReference>
<dbReference type="KEGG" id="gog:C1280_26160"/>
<dbReference type="InterPro" id="IPR024983">
    <property type="entry name" value="CHAT_dom"/>
</dbReference>
<dbReference type="PANTHER" id="PTHR19959:SF119">
    <property type="entry name" value="FUNGAL LIPASE-LIKE DOMAIN-CONTAINING PROTEIN"/>
    <property type="match status" value="1"/>
</dbReference>
<evidence type="ECO:0000313" key="4">
    <source>
        <dbReference type="EMBL" id="AWM40145.1"/>
    </source>
</evidence>
<reference evidence="4 5" key="1">
    <citation type="submission" date="2018-01" db="EMBL/GenBank/DDBJ databases">
        <title>G. obscuriglobus.</title>
        <authorList>
            <person name="Franke J."/>
            <person name="Blomberg W."/>
            <person name="Selmecki A."/>
        </authorList>
    </citation>
    <scope>NUCLEOTIDE SEQUENCE [LARGE SCALE GENOMIC DNA]</scope>
    <source>
        <strain evidence="4 5">DSM 5831</strain>
    </source>
</reference>
<keyword evidence="5" id="KW-1185">Reference proteome</keyword>
<organism evidence="4 5">
    <name type="scientific">Gemmata obscuriglobus</name>
    <dbReference type="NCBI Taxonomy" id="114"/>
    <lineage>
        <taxon>Bacteria</taxon>
        <taxon>Pseudomonadati</taxon>
        <taxon>Planctomycetota</taxon>
        <taxon>Planctomycetia</taxon>
        <taxon>Gemmatales</taxon>
        <taxon>Gemmataceae</taxon>
        <taxon>Gemmata</taxon>
    </lineage>
</organism>
<evidence type="ECO:0000256" key="2">
    <source>
        <dbReference type="SAM" id="MobiDB-lite"/>
    </source>
</evidence>